<dbReference type="PANTHER" id="PTHR48090">
    <property type="entry name" value="UNDECAPRENYL-PHOSPHATE 4-DEOXY-4-FORMAMIDO-L-ARABINOSE TRANSFERASE-RELATED"/>
    <property type="match status" value="1"/>
</dbReference>
<dbReference type="EMBL" id="JBGUBD010000016">
    <property type="protein sequence ID" value="MFA9480187.1"/>
    <property type="molecule type" value="Genomic_DNA"/>
</dbReference>
<keyword evidence="4" id="KW-0812">Transmembrane</keyword>
<dbReference type="PANTHER" id="PTHR48090:SF3">
    <property type="entry name" value="UNDECAPRENYL-PHOSPHATE 4-DEOXY-4-FORMAMIDO-L-ARABINOSE TRANSFERASE"/>
    <property type="match status" value="1"/>
</dbReference>
<keyword evidence="5" id="KW-0448">Lipopolysaccharide biosynthesis</keyword>
<proteinExistence type="predicted"/>
<accession>A0ABV4UA69</accession>
<evidence type="ECO:0000256" key="4">
    <source>
        <dbReference type="ARBA" id="ARBA00022692"/>
    </source>
</evidence>
<feature type="region of interest" description="Disordered" evidence="8">
    <location>
        <begin position="255"/>
        <end position="288"/>
    </location>
</feature>
<evidence type="ECO:0000256" key="8">
    <source>
        <dbReference type="SAM" id="MobiDB-lite"/>
    </source>
</evidence>
<keyword evidence="2" id="KW-0328">Glycosyltransferase</keyword>
<dbReference type="Gene3D" id="3.90.550.10">
    <property type="entry name" value="Spore Coat Polysaccharide Biosynthesis Protein SpsA, Chain A"/>
    <property type="match status" value="1"/>
</dbReference>
<comment type="caution">
    <text evidence="10">The sequence shown here is derived from an EMBL/GenBank/DDBJ whole genome shotgun (WGS) entry which is preliminary data.</text>
</comment>
<evidence type="ECO:0000256" key="6">
    <source>
        <dbReference type="ARBA" id="ARBA00022989"/>
    </source>
</evidence>
<dbReference type="InterPro" id="IPR029044">
    <property type="entry name" value="Nucleotide-diphossugar_trans"/>
</dbReference>
<dbReference type="InterPro" id="IPR001173">
    <property type="entry name" value="Glyco_trans_2-like"/>
</dbReference>
<dbReference type="Pfam" id="PF00535">
    <property type="entry name" value="Glycos_transf_2"/>
    <property type="match status" value="1"/>
</dbReference>
<sequence length="288" mass="31447">MSLASVQPDGAGLSEARPVLSIVVPALDEADNVGPLVEQVEQAMRDAAVDAELIVVDDGSRDQTLARLQALQQGRPWLRVLHRDRPQGQSAAMHAGIQLARGEYVATLDADLQNDPADLPLMLARLRETDADMVQGDRSANRRDHAIRRIGSRIGRGARRWLLGDGVRDTGCSARVLRADLARQFPLQFRGMHRFLPAYAGMLGARVIEMPVHHRQRHSGKTKYGMGLLSRGPAGLVDCFAVRWMAARYRDPLATLPANGDSGSDSDAAGDDRHTGDGRDRRDGDDRS</sequence>
<reference evidence="10 11" key="1">
    <citation type="submission" date="2024-08" db="EMBL/GenBank/DDBJ databases">
        <title>Whole-genome sequencing of halo(alkali)philic microorganisms from hypersaline lakes.</title>
        <authorList>
            <person name="Sorokin D.Y."/>
            <person name="Merkel A.Y."/>
            <person name="Messina E."/>
            <person name="Yakimov M."/>
        </authorList>
    </citation>
    <scope>NUCLEOTIDE SEQUENCE [LARGE SCALE GENOMIC DNA]</scope>
    <source>
        <strain evidence="10 11">AB-hyl4</strain>
    </source>
</reference>
<dbReference type="Proteomes" id="UP001575105">
    <property type="component" value="Unassembled WGS sequence"/>
</dbReference>
<dbReference type="CDD" id="cd04179">
    <property type="entry name" value="DPM_DPG-synthase_like"/>
    <property type="match status" value="1"/>
</dbReference>
<keyword evidence="7" id="KW-0472">Membrane</keyword>
<evidence type="ECO:0000256" key="3">
    <source>
        <dbReference type="ARBA" id="ARBA00022679"/>
    </source>
</evidence>
<keyword evidence="1" id="KW-1003">Cell membrane</keyword>
<feature type="compositionally biased region" description="Low complexity" evidence="8">
    <location>
        <begin position="258"/>
        <end position="267"/>
    </location>
</feature>
<keyword evidence="11" id="KW-1185">Reference proteome</keyword>
<dbReference type="RefSeq" id="WP_425347108.1">
    <property type="nucleotide sequence ID" value="NZ_JBGUBD010000016.1"/>
</dbReference>
<evidence type="ECO:0000256" key="1">
    <source>
        <dbReference type="ARBA" id="ARBA00022475"/>
    </source>
</evidence>
<organism evidence="10 11">
    <name type="scientific">Natronomicrosphaera hydrolytica</name>
    <dbReference type="NCBI Taxonomy" id="3242702"/>
    <lineage>
        <taxon>Bacteria</taxon>
        <taxon>Pseudomonadati</taxon>
        <taxon>Planctomycetota</taxon>
        <taxon>Phycisphaerae</taxon>
        <taxon>Phycisphaerales</taxon>
        <taxon>Phycisphaeraceae</taxon>
        <taxon>Natronomicrosphaera</taxon>
    </lineage>
</organism>
<feature type="compositionally biased region" description="Basic and acidic residues" evidence="8">
    <location>
        <begin position="270"/>
        <end position="288"/>
    </location>
</feature>
<evidence type="ECO:0000256" key="2">
    <source>
        <dbReference type="ARBA" id="ARBA00022676"/>
    </source>
</evidence>
<dbReference type="SUPFAM" id="SSF53448">
    <property type="entry name" value="Nucleotide-diphospho-sugar transferases"/>
    <property type="match status" value="1"/>
</dbReference>
<keyword evidence="3" id="KW-0808">Transferase</keyword>
<evidence type="ECO:0000259" key="9">
    <source>
        <dbReference type="Pfam" id="PF00535"/>
    </source>
</evidence>
<feature type="domain" description="Glycosyltransferase 2-like" evidence="9">
    <location>
        <begin position="21"/>
        <end position="154"/>
    </location>
</feature>
<name>A0ABV4UA69_9BACT</name>
<evidence type="ECO:0000313" key="11">
    <source>
        <dbReference type="Proteomes" id="UP001575105"/>
    </source>
</evidence>
<protein>
    <submittedName>
        <fullName evidence="10">Glycosyltransferase family 2 protein</fullName>
    </submittedName>
</protein>
<evidence type="ECO:0000313" key="10">
    <source>
        <dbReference type="EMBL" id="MFA9480187.1"/>
    </source>
</evidence>
<evidence type="ECO:0000256" key="5">
    <source>
        <dbReference type="ARBA" id="ARBA00022985"/>
    </source>
</evidence>
<gene>
    <name evidence="10" type="ORF">ACERK3_18090</name>
</gene>
<dbReference type="InterPro" id="IPR050256">
    <property type="entry name" value="Glycosyltransferase_2"/>
</dbReference>
<keyword evidence="6" id="KW-1133">Transmembrane helix</keyword>
<evidence type="ECO:0000256" key="7">
    <source>
        <dbReference type="ARBA" id="ARBA00023136"/>
    </source>
</evidence>